<dbReference type="Proteomes" id="UP001143509">
    <property type="component" value="Unassembled WGS sequence"/>
</dbReference>
<evidence type="ECO:0000313" key="1">
    <source>
        <dbReference type="EMBL" id="GLK47248.1"/>
    </source>
</evidence>
<name>A0ABQ5T7A8_9CAUL</name>
<accession>A0ABQ5T7A8</accession>
<dbReference type="EMBL" id="BSFD01000001">
    <property type="protein sequence ID" value="GLK47248.1"/>
    <property type="molecule type" value="Genomic_DNA"/>
</dbReference>
<sequence length="87" mass="9475">MLIADTFDITGRGLVVATDQVTSLPVGKKLLATITRADGTVLRADAYKEWLLRRNPEPLENEAFLLIGLSKIEVPIGSTLQVNLPES</sequence>
<dbReference type="RefSeq" id="WP_271163633.1">
    <property type="nucleotide sequence ID" value="NZ_BSFD01000001.1"/>
</dbReference>
<reference evidence="1" key="2">
    <citation type="submission" date="2023-01" db="EMBL/GenBank/DDBJ databases">
        <authorList>
            <person name="Sun Q."/>
            <person name="Evtushenko L."/>
        </authorList>
    </citation>
    <scope>NUCLEOTIDE SEQUENCE</scope>
    <source>
        <strain evidence="1">VKM B-1499</strain>
    </source>
</reference>
<gene>
    <name evidence="1" type="ORF">GCM10017620_02210</name>
</gene>
<proteinExistence type="predicted"/>
<comment type="caution">
    <text evidence="1">The sequence shown here is derived from an EMBL/GenBank/DDBJ whole genome shotgun (WGS) entry which is preliminary data.</text>
</comment>
<evidence type="ECO:0000313" key="2">
    <source>
        <dbReference type="Proteomes" id="UP001143509"/>
    </source>
</evidence>
<reference evidence="1" key="1">
    <citation type="journal article" date="2014" name="Int. J. Syst. Evol. Microbiol.">
        <title>Complete genome of a new Firmicutes species belonging to the dominant human colonic microbiota ('Ruminococcus bicirculans') reveals two chromosomes and a selective capacity to utilize plant glucans.</title>
        <authorList>
            <consortium name="NISC Comparative Sequencing Program"/>
            <person name="Wegmann U."/>
            <person name="Louis P."/>
            <person name="Goesmann A."/>
            <person name="Henrissat B."/>
            <person name="Duncan S.H."/>
            <person name="Flint H.J."/>
        </authorList>
    </citation>
    <scope>NUCLEOTIDE SEQUENCE</scope>
    <source>
        <strain evidence="1">VKM B-1499</strain>
    </source>
</reference>
<keyword evidence="2" id="KW-1185">Reference proteome</keyword>
<organism evidence="1 2">
    <name type="scientific">Brevundimonas intermedia</name>
    <dbReference type="NCBI Taxonomy" id="74315"/>
    <lineage>
        <taxon>Bacteria</taxon>
        <taxon>Pseudomonadati</taxon>
        <taxon>Pseudomonadota</taxon>
        <taxon>Alphaproteobacteria</taxon>
        <taxon>Caulobacterales</taxon>
        <taxon>Caulobacteraceae</taxon>
        <taxon>Brevundimonas</taxon>
    </lineage>
</organism>
<protein>
    <submittedName>
        <fullName evidence="1">Uncharacterized protein</fullName>
    </submittedName>
</protein>